<keyword evidence="7" id="KW-0965">Cell junction</keyword>
<keyword evidence="11" id="KW-1185">Reference proteome</keyword>
<dbReference type="InterPro" id="IPR006187">
    <property type="entry name" value="Claudin"/>
</dbReference>
<evidence type="ECO:0000256" key="10">
    <source>
        <dbReference type="SAM" id="Phobius"/>
    </source>
</evidence>
<dbReference type="GO" id="GO:0005198">
    <property type="term" value="F:structural molecule activity"/>
    <property type="evidence" value="ECO:0007669"/>
    <property type="project" value="InterPro"/>
</dbReference>
<dbReference type="InterPro" id="IPR004031">
    <property type="entry name" value="PMP22/EMP/MP20/Claudin"/>
</dbReference>
<protein>
    <submittedName>
        <fullName evidence="12">Claudin-8-like</fullName>
    </submittedName>
</protein>
<comment type="subcellular location">
    <subcellularLocation>
        <location evidence="1">Cell junction</location>
        <location evidence="1">Tight junction</location>
    </subcellularLocation>
    <subcellularLocation>
        <location evidence="2">Cell membrane</location>
        <topology evidence="2">Multi-pass membrane protein</topology>
    </subcellularLocation>
</comment>
<dbReference type="KEGG" id="ncc:104963593"/>
<keyword evidence="5" id="KW-1003">Cell membrane</keyword>
<evidence type="ECO:0000256" key="4">
    <source>
        <dbReference type="ARBA" id="ARBA00022427"/>
    </source>
</evidence>
<dbReference type="Gene3D" id="1.20.140.150">
    <property type="match status" value="1"/>
</dbReference>
<reference evidence="12" key="1">
    <citation type="submission" date="2025-08" db="UniProtKB">
        <authorList>
            <consortium name="RefSeq"/>
        </authorList>
    </citation>
    <scope>IDENTIFICATION</scope>
    <source>
        <tissue evidence="12">Muscle</tissue>
    </source>
</reference>
<dbReference type="RefSeq" id="XP_010790507.1">
    <property type="nucleotide sequence ID" value="XM_010792205.1"/>
</dbReference>
<keyword evidence="6 10" id="KW-0812">Transmembrane</keyword>
<evidence type="ECO:0000256" key="1">
    <source>
        <dbReference type="ARBA" id="ARBA00004435"/>
    </source>
</evidence>
<dbReference type="InterPro" id="IPR017974">
    <property type="entry name" value="Claudin_CS"/>
</dbReference>
<evidence type="ECO:0000256" key="2">
    <source>
        <dbReference type="ARBA" id="ARBA00004651"/>
    </source>
</evidence>
<dbReference type="GeneID" id="104963593"/>
<dbReference type="PANTHER" id="PTHR12002">
    <property type="entry name" value="CLAUDIN"/>
    <property type="match status" value="1"/>
</dbReference>
<keyword evidence="8 10" id="KW-1133">Transmembrane helix</keyword>
<evidence type="ECO:0000256" key="9">
    <source>
        <dbReference type="ARBA" id="ARBA00023136"/>
    </source>
</evidence>
<comment type="similarity">
    <text evidence="3">Belongs to the claudin family.</text>
</comment>
<sequence>MVQGFSEIAAMCVGLFGLIGAAATTGMPMWKVTAFIGANIIVMETRWEGLWMNCYRQANIRMQCKVYDSLLFLPADLQAARGLMCCSLALSGLGLLVAMAGMRCISCIQENDRAKTIILQVAGGMQFMACVSVIIPVSWTGHVIIRDFYNPLLIDAERRELGEALYIGWVTSAFLFASGMLFVCRRRPSEKGSFNVYNQANLLRYKPAASRPTLMRYHPISSVPSLPSNAYHPSLQANGYVGQQFETPMQNIPRVMTNDGTLISPPVVYNPGSPDNQSILYQDSLAHHSSMHSSNHVESLYTPGNSLYMSQNTTPYSLTYMTNPAASYQSSIHPVPHTPVFIGYTSSRRQLQSRSGSGPGVYI</sequence>
<keyword evidence="4" id="KW-0796">Tight junction</keyword>
<evidence type="ECO:0000256" key="6">
    <source>
        <dbReference type="ARBA" id="ARBA00022692"/>
    </source>
</evidence>
<evidence type="ECO:0000256" key="3">
    <source>
        <dbReference type="ARBA" id="ARBA00008295"/>
    </source>
</evidence>
<evidence type="ECO:0000256" key="7">
    <source>
        <dbReference type="ARBA" id="ARBA00022949"/>
    </source>
</evidence>
<keyword evidence="9 10" id="KW-0472">Membrane</keyword>
<dbReference type="OrthoDB" id="8819159at2759"/>
<name>A0A6I9PQP4_9TELE</name>
<feature type="transmembrane region" description="Helical" evidence="10">
    <location>
        <begin position="79"/>
        <end position="105"/>
    </location>
</feature>
<dbReference type="PRINTS" id="PR01077">
    <property type="entry name" value="CLAUDIN"/>
</dbReference>
<accession>A0A6I9PQP4</accession>
<feature type="transmembrane region" description="Helical" evidence="10">
    <location>
        <begin position="117"/>
        <end position="145"/>
    </location>
</feature>
<dbReference type="FunFam" id="1.20.140.150:FF:000001">
    <property type="entry name" value="Claudin"/>
    <property type="match status" value="1"/>
</dbReference>
<dbReference type="PROSITE" id="PS01346">
    <property type="entry name" value="CLAUDIN"/>
    <property type="match status" value="1"/>
</dbReference>
<dbReference type="Proteomes" id="UP000504611">
    <property type="component" value="Unplaced"/>
</dbReference>
<proteinExistence type="inferred from homology"/>
<dbReference type="Pfam" id="PF00822">
    <property type="entry name" value="PMP22_Claudin"/>
    <property type="match status" value="1"/>
</dbReference>
<dbReference type="GO" id="GO:0005886">
    <property type="term" value="C:plasma membrane"/>
    <property type="evidence" value="ECO:0007669"/>
    <property type="project" value="UniProtKB-SubCell"/>
</dbReference>
<gene>
    <name evidence="12" type="primary">LOC104963593</name>
</gene>
<evidence type="ECO:0000313" key="12">
    <source>
        <dbReference type="RefSeq" id="XP_010790507.1"/>
    </source>
</evidence>
<feature type="transmembrane region" description="Helical" evidence="10">
    <location>
        <begin position="165"/>
        <end position="184"/>
    </location>
</feature>
<dbReference type="AlphaFoldDB" id="A0A6I9PQP4"/>
<evidence type="ECO:0000256" key="8">
    <source>
        <dbReference type="ARBA" id="ARBA00022989"/>
    </source>
</evidence>
<organism evidence="11 12">
    <name type="scientific">Notothenia coriiceps</name>
    <name type="common">black rockcod</name>
    <dbReference type="NCBI Taxonomy" id="8208"/>
    <lineage>
        <taxon>Eukaryota</taxon>
        <taxon>Metazoa</taxon>
        <taxon>Chordata</taxon>
        <taxon>Craniata</taxon>
        <taxon>Vertebrata</taxon>
        <taxon>Euteleostomi</taxon>
        <taxon>Actinopterygii</taxon>
        <taxon>Neopterygii</taxon>
        <taxon>Teleostei</taxon>
        <taxon>Neoteleostei</taxon>
        <taxon>Acanthomorphata</taxon>
        <taxon>Eupercaria</taxon>
        <taxon>Perciformes</taxon>
        <taxon>Notothenioidei</taxon>
        <taxon>Nototheniidae</taxon>
        <taxon>Notothenia</taxon>
    </lineage>
</organism>
<dbReference type="GO" id="GO:0005923">
    <property type="term" value="C:bicellular tight junction"/>
    <property type="evidence" value="ECO:0007669"/>
    <property type="project" value="UniProtKB-SubCell"/>
</dbReference>
<evidence type="ECO:0000256" key="5">
    <source>
        <dbReference type="ARBA" id="ARBA00022475"/>
    </source>
</evidence>
<evidence type="ECO:0000313" key="11">
    <source>
        <dbReference type="Proteomes" id="UP000504611"/>
    </source>
</evidence>